<dbReference type="EMBL" id="BABT02000240">
    <property type="protein sequence ID" value="GAA99811.1"/>
    <property type="molecule type" value="Genomic_DNA"/>
</dbReference>
<reference evidence="5 6" key="2">
    <citation type="journal article" date="2012" name="Open Biol.">
        <title>Characteristics of nucleosomes and linker DNA regions on the genome of the basidiomycete Mixia osmundae revealed by mono- and dinucleosome mapping.</title>
        <authorList>
            <person name="Nishida H."/>
            <person name="Kondo S."/>
            <person name="Matsumoto T."/>
            <person name="Suzuki Y."/>
            <person name="Yoshikawa H."/>
            <person name="Taylor T.D."/>
            <person name="Sugiyama J."/>
        </authorList>
    </citation>
    <scope>NUCLEOTIDE SEQUENCE [LARGE SCALE GENOMIC DNA]</scope>
    <source>
        <strain evidence="6">CBS 9802 / IAM 14324 / JCM 22182 / KY 12970</strain>
    </source>
</reference>
<comment type="subcellular location">
    <subcellularLocation>
        <location evidence="1">Nucleus</location>
    </subcellularLocation>
</comment>
<dbReference type="PANTHER" id="PTHR13107">
    <property type="entry name" value="N6-ADENOSINE-METHYLTRANSFERASE NON-CATALYTIC SUBUNIT"/>
    <property type="match status" value="1"/>
</dbReference>
<dbReference type="GO" id="GO:0036396">
    <property type="term" value="C:RNA N6-methyladenosine methyltransferase complex"/>
    <property type="evidence" value="ECO:0007669"/>
    <property type="project" value="TreeGrafter"/>
</dbReference>
<name>G7EAF1_MIXOS</name>
<comment type="caution">
    <text evidence="5">The sequence shown here is derived from an EMBL/GenBank/DDBJ whole genome shotgun (WGS) entry which is preliminary data.</text>
</comment>
<dbReference type="OrthoDB" id="14833at2759"/>
<dbReference type="eggNOG" id="KOG2097">
    <property type="taxonomic scope" value="Eukaryota"/>
</dbReference>
<evidence type="ECO:0000313" key="6">
    <source>
        <dbReference type="Proteomes" id="UP000009131"/>
    </source>
</evidence>
<dbReference type="STRING" id="764103.G7EAF1"/>
<dbReference type="Proteomes" id="UP000009131">
    <property type="component" value="Unassembled WGS sequence"/>
</dbReference>
<keyword evidence="6" id="KW-1185">Reference proteome</keyword>
<evidence type="ECO:0008006" key="7">
    <source>
        <dbReference type="Google" id="ProtNLM"/>
    </source>
</evidence>
<dbReference type="InterPro" id="IPR029063">
    <property type="entry name" value="SAM-dependent_MTases_sf"/>
</dbReference>
<evidence type="ECO:0000256" key="3">
    <source>
        <dbReference type="PROSITE-ProRule" id="PRU00489"/>
    </source>
</evidence>
<dbReference type="InParanoid" id="G7EAF1"/>
<evidence type="ECO:0000313" key="5">
    <source>
        <dbReference type="EMBL" id="GAA99811.1"/>
    </source>
</evidence>
<dbReference type="PROSITE" id="PS51592">
    <property type="entry name" value="SAM_MTA70L_2"/>
    <property type="match status" value="1"/>
</dbReference>
<dbReference type="AlphaFoldDB" id="G7EAF1"/>
<evidence type="ECO:0000256" key="2">
    <source>
        <dbReference type="ARBA" id="ARBA00023242"/>
    </source>
</evidence>
<keyword evidence="2" id="KW-0539">Nucleus</keyword>
<dbReference type="Pfam" id="PF05063">
    <property type="entry name" value="MT-A70"/>
    <property type="match status" value="1"/>
</dbReference>
<feature type="compositionally biased region" description="Basic and acidic residues" evidence="4">
    <location>
        <begin position="27"/>
        <end position="43"/>
    </location>
</feature>
<protein>
    <recommendedName>
        <fullName evidence="7">MT-A70-domain-containing protein</fullName>
    </recommendedName>
</protein>
<proteinExistence type="inferred from homology"/>
<dbReference type="GO" id="GO:0003729">
    <property type="term" value="F:mRNA binding"/>
    <property type="evidence" value="ECO:0007669"/>
    <property type="project" value="TreeGrafter"/>
</dbReference>
<dbReference type="HOGENOM" id="CLU_046318_0_0_1"/>
<dbReference type="InterPro" id="IPR045123">
    <property type="entry name" value="METTL14-like"/>
</dbReference>
<dbReference type="PROSITE" id="PS51143">
    <property type="entry name" value="MT_A70"/>
    <property type="match status" value="1"/>
</dbReference>
<organism evidence="5 6">
    <name type="scientific">Mixia osmundae (strain CBS 9802 / IAM 14324 / JCM 22182 / KY 12970)</name>
    <dbReference type="NCBI Taxonomy" id="764103"/>
    <lineage>
        <taxon>Eukaryota</taxon>
        <taxon>Fungi</taxon>
        <taxon>Dikarya</taxon>
        <taxon>Basidiomycota</taxon>
        <taxon>Pucciniomycotina</taxon>
        <taxon>Mixiomycetes</taxon>
        <taxon>Mixiales</taxon>
        <taxon>Mixiaceae</taxon>
        <taxon>Mixia</taxon>
    </lineage>
</organism>
<feature type="region of interest" description="Disordered" evidence="4">
    <location>
        <begin position="338"/>
        <end position="381"/>
    </location>
</feature>
<dbReference type="GO" id="GO:0005634">
    <property type="term" value="C:nucleus"/>
    <property type="evidence" value="ECO:0007669"/>
    <property type="project" value="UniProtKB-SubCell"/>
</dbReference>
<dbReference type="SUPFAM" id="SSF53335">
    <property type="entry name" value="S-adenosyl-L-methionine-dependent methyltransferases"/>
    <property type="match status" value="1"/>
</dbReference>
<dbReference type="PANTHER" id="PTHR13107:SF0">
    <property type="entry name" value="N6-ADENOSINE-METHYLTRANSFERASE NON-CATALYTIC SUBUNIT"/>
    <property type="match status" value="1"/>
</dbReference>
<comment type="similarity">
    <text evidence="3">Belongs to the MT-A70-like family.</text>
</comment>
<accession>G7EAF1</accession>
<feature type="compositionally biased region" description="Basic residues" evidence="4">
    <location>
        <begin position="11"/>
        <end position="20"/>
    </location>
</feature>
<dbReference type="InterPro" id="IPR007757">
    <property type="entry name" value="MT-A70-like"/>
</dbReference>
<evidence type="ECO:0000256" key="1">
    <source>
        <dbReference type="ARBA" id="ARBA00004123"/>
    </source>
</evidence>
<sequence length="410" mass="46580">MDEHAALIQRIHKRRNARRRTQLEPPTEPKSKTVERSRRDDLPKDAVKRAKCIAYGPNYSPEEESIRSSYAQQYVNTARRPQNFIRNAELGERFQEHPKLQRLLEMHHAVLERESHPAMHLRADLRSFDFDTLVPFRFDTILIDAPLAEYGQADNWSWDELAALPIPRLAAQPSFIWIWVGSGSGPSQGLERGRDLLARWGYRRCEDIVWLKSNTRAPAIEDEPVTDTLLTHTKEHCLMGIKGTVRRSTDGAFARCNIDTDVIVWEGDPDNPLAKPPELHALIENFCLGSRRLELFGSRARRGWLTLGPADIDSAEQFEQAKYAEWFAQNGALFTTTQEIDDLRPKSPPPRTARGGNPTGGIGRGRGRRESPAPPPVPAQQMQMNAQAQAFIPMPFNPMLAFYGMPQYQS</sequence>
<feature type="region of interest" description="Disordered" evidence="4">
    <location>
        <begin position="11"/>
        <end position="43"/>
    </location>
</feature>
<evidence type="ECO:0000256" key="4">
    <source>
        <dbReference type="SAM" id="MobiDB-lite"/>
    </source>
</evidence>
<gene>
    <name evidence="5" type="primary">Mo06514</name>
    <name evidence="5" type="ORF">E5Q_06514</name>
</gene>
<reference evidence="5 6" key="1">
    <citation type="journal article" date="2011" name="J. Gen. Appl. Microbiol.">
        <title>Draft genome sequencing of the enigmatic basidiomycete Mixia osmundae.</title>
        <authorList>
            <person name="Nishida H."/>
            <person name="Nagatsuka Y."/>
            <person name="Sugiyama J."/>
        </authorList>
    </citation>
    <scope>NUCLEOTIDE SEQUENCE [LARGE SCALE GENOMIC DNA]</scope>
    <source>
        <strain evidence="6">CBS 9802 / IAM 14324 / JCM 22182 / KY 12970</strain>
    </source>
</reference>